<evidence type="ECO:0000256" key="7">
    <source>
        <dbReference type="ARBA" id="ARBA00022989"/>
    </source>
</evidence>
<proteinExistence type="inferred from homology"/>
<evidence type="ECO:0000256" key="6">
    <source>
        <dbReference type="ARBA" id="ARBA00022737"/>
    </source>
</evidence>
<evidence type="ECO:0000313" key="13">
    <source>
        <dbReference type="EMBL" id="GBP97663.1"/>
    </source>
</evidence>
<evidence type="ECO:0000256" key="11">
    <source>
        <dbReference type="SAM" id="Phobius"/>
    </source>
</evidence>
<dbReference type="PROSITE" id="PS50104">
    <property type="entry name" value="TIR"/>
    <property type="match status" value="1"/>
</dbReference>
<feature type="transmembrane region" description="Helical" evidence="11">
    <location>
        <begin position="469"/>
        <end position="489"/>
    </location>
</feature>
<sequence>MNALQNLYLASQKLETLPDELFHDQHDLRRLDLSSNRIMRLGPNTFIGLGRLTHLSLDDNLLVDLERLQARAWSNRCTSRRTLVIANSLLIADVRIGLLVVRAGGTYESAVISGVFSGLNAIEELSAVHNRLEHIAPDAFQGAGATQLRRLRLAHNQLTLTEGSIEAASPLRALMGLQRLELAHNHLEFIYDDWRFGMLQLSFLDLSHNRFTSLTDLDVNFLTRKIDIDLRHNNISKFNFSPANIYSSEGADDPSDVTVWLDDNPLRCDCNIYAAMLRASSSNSRLRFIWGQARCAAPSMMQGFFLANLTIDSFICELETCPVAKCMCYARPTHRVLEVQCTGVDDLPHLDPAVIGRQWRLEHTELLLNGSSINRLGPQDPAPDVTVLDLSNNQLSRLDAADVRRLLSPHRKLWLAGNPIKCDCENEPLLMSLREHRHQVQDYELLRCSDDGEFIQDLPAGGVCLGSTIPIAAALALLAALMAALVLLYRRFESEVKVWLYARGLCLPCFTEEELDRDKRYDAFVSFSHLDESFVVGELVPTLETGPNPLRLCVHVRDWPAGEWIPAQIARSVEQSCRTIVVLSSNFLESVWGRVEFRAAHAAALREGRARVIVVLYGESLDARQLDPELRAYLATNTYIKWGDPYFWHKLRLELPHRRSRSRMVECTPPLTDLVAARKAGFQDGLELSPAPTAPVL</sequence>
<evidence type="ECO:0000256" key="9">
    <source>
        <dbReference type="ARBA" id="ARBA00023170"/>
    </source>
</evidence>
<dbReference type="GO" id="GO:0005886">
    <property type="term" value="C:plasma membrane"/>
    <property type="evidence" value="ECO:0007669"/>
    <property type="project" value="TreeGrafter"/>
</dbReference>
<dbReference type="PRINTS" id="PR01537">
    <property type="entry name" value="INTRLKN1R1F"/>
</dbReference>
<evidence type="ECO:0000256" key="3">
    <source>
        <dbReference type="ARBA" id="ARBA00022614"/>
    </source>
</evidence>
<dbReference type="Gene3D" id="3.40.50.10140">
    <property type="entry name" value="Toll/interleukin-1 receptor homology (TIR) domain"/>
    <property type="match status" value="1"/>
</dbReference>
<name>A0A4C2AEC4_EUMVA</name>
<dbReference type="InterPro" id="IPR035897">
    <property type="entry name" value="Toll_tir_struct_dom_sf"/>
</dbReference>
<dbReference type="InterPro" id="IPR000157">
    <property type="entry name" value="TIR_dom"/>
</dbReference>
<keyword evidence="5" id="KW-0732">Signal</keyword>
<dbReference type="PANTHER" id="PTHR24365">
    <property type="entry name" value="TOLL-LIKE RECEPTOR"/>
    <property type="match status" value="1"/>
</dbReference>
<keyword evidence="8 11" id="KW-0472">Membrane</keyword>
<accession>A0A4C2AEC4</accession>
<dbReference type="SUPFAM" id="SSF52200">
    <property type="entry name" value="Toll/Interleukin receptor TIR domain"/>
    <property type="match status" value="1"/>
</dbReference>
<keyword evidence="7 11" id="KW-1133">Transmembrane helix</keyword>
<keyword evidence="3" id="KW-0433">Leucine-rich repeat</keyword>
<dbReference type="SMART" id="SM00082">
    <property type="entry name" value="LRRCT"/>
    <property type="match status" value="2"/>
</dbReference>
<dbReference type="Proteomes" id="UP000299102">
    <property type="component" value="Unassembled WGS sequence"/>
</dbReference>
<dbReference type="SMART" id="SM00255">
    <property type="entry name" value="TIR"/>
    <property type="match status" value="1"/>
</dbReference>
<protein>
    <submittedName>
        <fullName evidence="13">Protein toll</fullName>
    </submittedName>
</protein>
<dbReference type="InterPro" id="IPR000483">
    <property type="entry name" value="Cys-rich_flank_reg_C"/>
</dbReference>
<dbReference type="Pfam" id="PF13855">
    <property type="entry name" value="LRR_8"/>
    <property type="match status" value="1"/>
</dbReference>
<comment type="caution">
    <text evidence="13">The sequence shown here is derived from an EMBL/GenBank/DDBJ whole genome shotgun (WGS) entry which is preliminary data.</text>
</comment>
<reference evidence="13 14" key="1">
    <citation type="journal article" date="2019" name="Commun. Biol.">
        <title>The bagworm genome reveals a unique fibroin gene that provides high tensile strength.</title>
        <authorList>
            <person name="Kono N."/>
            <person name="Nakamura H."/>
            <person name="Ohtoshi R."/>
            <person name="Tomita M."/>
            <person name="Numata K."/>
            <person name="Arakawa K."/>
        </authorList>
    </citation>
    <scope>NUCLEOTIDE SEQUENCE [LARGE SCALE GENOMIC DNA]</scope>
</reference>
<evidence type="ECO:0000256" key="4">
    <source>
        <dbReference type="ARBA" id="ARBA00022692"/>
    </source>
</evidence>
<keyword evidence="6" id="KW-0677">Repeat</keyword>
<evidence type="ECO:0000256" key="8">
    <source>
        <dbReference type="ARBA" id="ARBA00023136"/>
    </source>
</evidence>
<dbReference type="InterPro" id="IPR003591">
    <property type="entry name" value="Leu-rich_rpt_typical-subtyp"/>
</dbReference>
<comment type="similarity">
    <text evidence="2">Belongs to the Toll-like receptor family.</text>
</comment>
<keyword evidence="10" id="KW-0325">Glycoprotein</keyword>
<keyword evidence="4 11" id="KW-0812">Transmembrane</keyword>
<feature type="domain" description="TIR" evidence="12">
    <location>
        <begin position="519"/>
        <end position="655"/>
    </location>
</feature>
<dbReference type="InterPro" id="IPR032675">
    <property type="entry name" value="LRR_dom_sf"/>
</dbReference>
<dbReference type="SUPFAM" id="SSF52058">
    <property type="entry name" value="L domain-like"/>
    <property type="match status" value="2"/>
</dbReference>
<dbReference type="PROSITE" id="PS51450">
    <property type="entry name" value="LRR"/>
    <property type="match status" value="2"/>
</dbReference>
<organism evidence="13 14">
    <name type="scientific">Eumeta variegata</name>
    <name type="common">Bagworm moth</name>
    <name type="synonym">Eumeta japonica</name>
    <dbReference type="NCBI Taxonomy" id="151549"/>
    <lineage>
        <taxon>Eukaryota</taxon>
        <taxon>Metazoa</taxon>
        <taxon>Ecdysozoa</taxon>
        <taxon>Arthropoda</taxon>
        <taxon>Hexapoda</taxon>
        <taxon>Insecta</taxon>
        <taxon>Pterygota</taxon>
        <taxon>Neoptera</taxon>
        <taxon>Endopterygota</taxon>
        <taxon>Lepidoptera</taxon>
        <taxon>Glossata</taxon>
        <taxon>Ditrysia</taxon>
        <taxon>Tineoidea</taxon>
        <taxon>Psychidae</taxon>
        <taxon>Oiketicinae</taxon>
        <taxon>Eumeta</taxon>
    </lineage>
</organism>
<evidence type="ECO:0000259" key="12">
    <source>
        <dbReference type="PROSITE" id="PS50104"/>
    </source>
</evidence>
<dbReference type="GO" id="GO:0038023">
    <property type="term" value="F:signaling receptor activity"/>
    <property type="evidence" value="ECO:0007669"/>
    <property type="project" value="TreeGrafter"/>
</dbReference>
<dbReference type="Gene3D" id="3.80.10.10">
    <property type="entry name" value="Ribonuclease Inhibitor"/>
    <property type="match status" value="3"/>
</dbReference>
<keyword evidence="9" id="KW-0675">Receptor</keyword>
<evidence type="ECO:0000256" key="10">
    <source>
        <dbReference type="ARBA" id="ARBA00023180"/>
    </source>
</evidence>
<dbReference type="STRING" id="151549.A0A4C2AEC4"/>
<dbReference type="GO" id="GO:0007165">
    <property type="term" value="P:signal transduction"/>
    <property type="evidence" value="ECO:0007669"/>
    <property type="project" value="InterPro"/>
</dbReference>
<dbReference type="InterPro" id="IPR001611">
    <property type="entry name" value="Leu-rich_rpt"/>
</dbReference>
<dbReference type="SMART" id="SM00369">
    <property type="entry name" value="LRR_TYP"/>
    <property type="match status" value="7"/>
</dbReference>
<keyword evidence="14" id="KW-1185">Reference proteome</keyword>
<dbReference type="PANTHER" id="PTHR24365:SF541">
    <property type="entry name" value="PROTEIN TOLL-RELATED"/>
    <property type="match status" value="1"/>
</dbReference>
<evidence type="ECO:0000256" key="1">
    <source>
        <dbReference type="ARBA" id="ARBA00004479"/>
    </source>
</evidence>
<evidence type="ECO:0000313" key="14">
    <source>
        <dbReference type="Proteomes" id="UP000299102"/>
    </source>
</evidence>
<gene>
    <name evidence="13" type="primary">Tl</name>
    <name evidence="13" type="ORF">EVAR_67996_1</name>
</gene>
<comment type="subcellular location">
    <subcellularLocation>
        <location evidence="1">Membrane</location>
        <topology evidence="1">Single-pass type I membrane protein</topology>
    </subcellularLocation>
</comment>
<dbReference type="OrthoDB" id="1421090at2759"/>
<dbReference type="AlphaFoldDB" id="A0A4C2AEC4"/>
<evidence type="ECO:0000256" key="2">
    <source>
        <dbReference type="ARBA" id="ARBA00009634"/>
    </source>
</evidence>
<evidence type="ECO:0000256" key="5">
    <source>
        <dbReference type="ARBA" id="ARBA00022729"/>
    </source>
</evidence>
<dbReference type="Pfam" id="PF13676">
    <property type="entry name" value="TIR_2"/>
    <property type="match status" value="1"/>
</dbReference>
<dbReference type="EMBL" id="BGZK01002983">
    <property type="protein sequence ID" value="GBP97663.1"/>
    <property type="molecule type" value="Genomic_DNA"/>
</dbReference>